<evidence type="ECO:0000256" key="8">
    <source>
        <dbReference type="RuleBase" id="RU363032"/>
    </source>
</evidence>
<dbReference type="CDD" id="cd06261">
    <property type="entry name" value="TM_PBP2"/>
    <property type="match status" value="1"/>
</dbReference>
<protein>
    <submittedName>
        <fullName evidence="10">Putative spermidine/putrescine transport system permease protein</fullName>
    </submittedName>
</protein>
<evidence type="ECO:0000256" key="2">
    <source>
        <dbReference type="ARBA" id="ARBA00022448"/>
    </source>
</evidence>
<evidence type="ECO:0000313" key="10">
    <source>
        <dbReference type="EMBL" id="SHK59705.1"/>
    </source>
</evidence>
<feature type="transmembrane region" description="Helical" evidence="8">
    <location>
        <begin position="85"/>
        <end position="106"/>
    </location>
</feature>
<feature type="transmembrane region" description="Helical" evidence="8">
    <location>
        <begin position="118"/>
        <end position="141"/>
    </location>
</feature>
<comment type="similarity">
    <text evidence="8">Belongs to the binding-protein-dependent transport system permease family.</text>
</comment>
<evidence type="ECO:0000256" key="1">
    <source>
        <dbReference type="ARBA" id="ARBA00004429"/>
    </source>
</evidence>
<evidence type="ECO:0000256" key="4">
    <source>
        <dbReference type="ARBA" id="ARBA00022519"/>
    </source>
</evidence>
<feature type="domain" description="ABC transmembrane type-1" evidence="9">
    <location>
        <begin position="81"/>
        <end position="271"/>
    </location>
</feature>
<organism evidence="10 11">
    <name type="scientific">Halomonas caseinilytica</name>
    <dbReference type="NCBI Taxonomy" id="438744"/>
    <lineage>
        <taxon>Bacteria</taxon>
        <taxon>Pseudomonadati</taxon>
        <taxon>Pseudomonadota</taxon>
        <taxon>Gammaproteobacteria</taxon>
        <taxon>Oceanospirillales</taxon>
        <taxon>Halomonadaceae</taxon>
        <taxon>Halomonas</taxon>
    </lineage>
</organism>
<dbReference type="Pfam" id="PF00528">
    <property type="entry name" value="BPD_transp_1"/>
    <property type="match status" value="1"/>
</dbReference>
<keyword evidence="3" id="KW-1003">Cell membrane</keyword>
<evidence type="ECO:0000313" key="11">
    <source>
        <dbReference type="Proteomes" id="UP000184248"/>
    </source>
</evidence>
<evidence type="ECO:0000256" key="7">
    <source>
        <dbReference type="ARBA" id="ARBA00023136"/>
    </source>
</evidence>
<keyword evidence="5 8" id="KW-0812">Transmembrane</keyword>
<evidence type="ECO:0000259" key="9">
    <source>
        <dbReference type="PROSITE" id="PS50928"/>
    </source>
</evidence>
<dbReference type="Gene3D" id="1.10.3720.10">
    <property type="entry name" value="MetI-like"/>
    <property type="match status" value="1"/>
</dbReference>
<feature type="transmembrane region" description="Helical" evidence="8">
    <location>
        <begin position="211"/>
        <end position="231"/>
    </location>
</feature>
<dbReference type="PROSITE" id="PS50928">
    <property type="entry name" value="ABC_TM1"/>
    <property type="match status" value="1"/>
</dbReference>
<keyword evidence="2 8" id="KW-0813">Transport</keyword>
<feature type="transmembrane region" description="Helical" evidence="8">
    <location>
        <begin position="29"/>
        <end position="51"/>
    </location>
</feature>
<dbReference type="RefSeq" id="WP_211612793.1">
    <property type="nucleotide sequence ID" value="NZ_BDEO01000011.1"/>
</dbReference>
<dbReference type="PANTHER" id="PTHR43357">
    <property type="entry name" value="INNER MEMBRANE ABC TRANSPORTER PERMEASE PROTEIN YDCV"/>
    <property type="match status" value="1"/>
</dbReference>
<comment type="subcellular location">
    <subcellularLocation>
        <location evidence="1">Cell inner membrane</location>
        <topology evidence="1">Multi-pass membrane protein</topology>
    </subcellularLocation>
    <subcellularLocation>
        <location evidence="8">Cell membrane</location>
        <topology evidence="8">Multi-pass membrane protein</topology>
    </subcellularLocation>
</comment>
<dbReference type="InterPro" id="IPR000515">
    <property type="entry name" value="MetI-like"/>
</dbReference>
<dbReference type="SUPFAM" id="SSF161098">
    <property type="entry name" value="MetI-like"/>
    <property type="match status" value="1"/>
</dbReference>
<dbReference type="GO" id="GO:0005886">
    <property type="term" value="C:plasma membrane"/>
    <property type="evidence" value="ECO:0007669"/>
    <property type="project" value="UniProtKB-SubCell"/>
</dbReference>
<keyword evidence="6 8" id="KW-1133">Transmembrane helix</keyword>
<evidence type="ECO:0000256" key="6">
    <source>
        <dbReference type="ARBA" id="ARBA00022989"/>
    </source>
</evidence>
<dbReference type="Proteomes" id="UP000184248">
    <property type="component" value="Unassembled WGS sequence"/>
</dbReference>
<dbReference type="GO" id="GO:0055085">
    <property type="term" value="P:transmembrane transport"/>
    <property type="evidence" value="ECO:0007669"/>
    <property type="project" value="InterPro"/>
</dbReference>
<evidence type="ECO:0000256" key="3">
    <source>
        <dbReference type="ARBA" id="ARBA00022475"/>
    </source>
</evidence>
<name>A0A1M6TRU3_9GAMM</name>
<dbReference type="EMBL" id="FRAL01000004">
    <property type="protein sequence ID" value="SHK59705.1"/>
    <property type="molecule type" value="Genomic_DNA"/>
</dbReference>
<reference evidence="11" key="1">
    <citation type="submission" date="2016-11" db="EMBL/GenBank/DDBJ databases">
        <authorList>
            <person name="Varghese N."/>
            <person name="Submissions S."/>
        </authorList>
    </citation>
    <scope>NUCLEOTIDE SEQUENCE [LARGE SCALE GENOMIC DNA]</scope>
    <source>
        <strain evidence="11">ALO Sharm</strain>
    </source>
</reference>
<keyword evidence="7 8" id="KW-0472">Membrane</keyword>
<feature type="transmembrane region" description="Helical" evidence="8">
    <location>
        <begin position="252"/>
        <end position="271"/>
    </location>
</feature>
<gene>
    <name evidence="10" type="ORF">SAMN05192556_10434</name>
</gene>
<feature type="transmembrane region" description="Helical" evidence="8">
    <location>
        <begin position="188"/>
        <end position="205"/>
    </location>
</feature>
<keyword evidence="11" id="KW-1185">Reference proteome</keyword>
<dbReference type="PANTHER" id="PTHR43357:SF4">
    <property type="entry name" value="INNER MEMBRANE ABC TRANSPORTER PERMEASE PROTEIN YDCV"/>
    <property type="match status" value="1"/>
</dbReference>
<proteinExistence type="inferred from homology"/>
<sequence length="285" mass="30922">MSQSADTVTMASGPSSTARPRWRFDPHRLVVLGVFTILALPLVVTLGYALAGHWGASLLPDSLTLKWFVELWATPRFQAAFVRSLLVAVGALALSLVLILPVAFLAQTRYPRLDGWMNGLILMPFAVPPVVSSVGLLQLYAGGPLPLVGTPWILIPTYFTIVLPFMYRAIANSLRSIDVASLMDAARLLGAGPLQAFFLVVLPNIRVGVQIAIFLSFSFLVGEFVFANLLVGTRFETLQVYLNNMRGASGHFTSALVITLFAFTLVLTWLGNRQSGQDLAKESAS</sequence>
<dbReference type="AlphaFoldDB" id="A0A1M6TRU3"/>
<feature type="transmembrane region" description="Helical" evidence="8">
    <location>
        <begin position="147"/>
        <end position="167"/>
    </location>
</feature>
<evidence type="ECO:0000256" key="5">
    <source>
        <dbReference type="ARBA" id="ARBA00022692"/>
    </source>
</evidence>
<dbReference type="InterPro" id="IPR035906">
    <property type="entry name" value="MetI-like_sf"/>
</dbReference>
<accession>A0A1M6TRU3</accession>
<keyword evidence="4" id="KW-0997">Cell inner membrane</keyword>